<dbReference type="Proteomes" id="UP000095287">
    <property type="component" value="Unplaced"/>
</dbReference>
<organism evidence="2 3">
    <name type="scientific">Steinernema glaseri</name>
    <dbReference type="NCBI Taxonomy" id="37863"/>
    <lineage>
        <taxon>Eukaryota</taxon>
        <taxon>Metazoa</taxon>
        <taxon>Ecdysozoa</taxon>
        <taxon>Nematoda</taxon>
        <taxon>Chromadorea</taxon>
        <taxon>Rhabditida</taxon>
        <taxon>Tylenchina</taxon>
        <taxon>Panagrolaimomorpha</taxon>
        <taxon>Strongyloidoidea</taxon>
        <taxon>Steinernematidae</taxon>
        <taxon>Steinernema</taxon>
    </lineage>
</organism>
<protein>
    <submittedName>
        <fullName evidence="3">RNase H domain-containing protein</fullName>
    </submittedName>
</protein>
<evidence type="ECO:0000313" key="2">
    <source>
        <dbReference type="Proteomes" id="UP000095287"/>
    </source>
</evidence>
<keyword evidence="2" id="KW-1185">Reference proteome</keyword>
<sequence>MDSSALERLQLLGDAAWLPANKGARQSPELLLKFCPSPHKQRPNELCIDENPGGENQNKGTIPSMKRGTQQLYC</sequence>
<feature type="compositionally biased region" description="Polar residues" evidence="1">
    <location>
        <begin position="54"/>
        <end position="74"/>
    </location>
</feature>
<evidence type="ECO:0000313" key="3">
    <source>
        <dbReference type="WBParaSite" id="L893_g26443.t1"/>
    </source>
</evidence>
<evidence type="ECO:0000256" key="1">
    <source>
        <dbReference type="SAM" id="MobiDB-lite"/>
    </source>
</evidence>
<reference evidence="3" key="1">
    <citation type="submission" date="2016-11" db="UniProtKB">
        <authorList>
            <consortium name="WormBaseParasite"/>
        </authorList>
    </citation>
    <scope>IDENTIFICATION</scope>
</reference>
<accession>A0A1I7ZHH5</accession>
<dbReference type="AlphaFoldDB" id="A0A1I7ZHH5"/>
<dbReference type="WBParaSite" id="L893_g26443.t1">
    <property type="protein sequence ID" value="L893_g26443.t1"/>
    <property type="gene ID" value="L893_g26443"/>
</dbReference>
<name>A0A1I7ZHH5_9BILA</name>
<feature type="region of interest" description="Disordered" evidence="1">
    <location>
        <begin position="42"/>
        <end position="74"/>
    </location>
</feature>
<proteinExistence type="predicted"/>